<name>A0A3B0XHB0_9ZZZZ</name>
<reference evidence="1" key="1">
    <citation type="submission" date="2018-06" db="EMBL/GenBank/DDBJ databases">
        <authorList>
            <person name="Zhirakovskaya E."/>
        </authorList>
    </citation>
    <scope>NUCLEOTIDE SEQUENCE</scope>
</reference>
<evidence type="ECO:0008006" key="2">
    <source>
        <dbReference type="Google" id="ProtNLM"/>
    </source>
</evidence>
<dbReference type="InterPro" id="IPR009045">
    <property type="entry name" value="Zn_M74/Hedgehog-like"/>
</dbReference>
<evidence type="ECO:0000313" key="1">
    <source>
        <dbReference type="EMBL" id="VAW63663.1"/>
    </source>
</evidence>
<dbReference type="EMBL" id="UOFI01000044">
    <property type="protein sequence ID" value="VAW63663.1"/>
    <property type="molecule type" value="Genomic_DNA"/>
</dbReference>
<proteinExistence type="predicted"/>
<gene>
    <name evidence="1" type="ORF">MNBD_GAMMA09-1097</name>
</gene>
<protein>
    <recommendedName>
        <fullName evidence="2">Peptidase M15C domain-containing protein</fullName>
    </recommendedName>
</protein>
<dbReference type="SUPFAM" id="SSF55166">
    <property type="entry name" value="Hedgehog/DD-peptidase"/>
    <property type="match status" value="1"/>
</dbReference>
<sequence>MKISEIKLIQKYLKSSNFYSDEINGKLDSHTRAAIEKVLSNHSHELPAGWQAWSAKRKSVAYLQIAARDNNIDSGQIDGLYGPQTEAASQALAALSATGSPPRAFEDITPLRENPNNFPVEQVDALDDFYGKPCAARLVKVPCPWVLRLDWDLRTTTRTISIHEKLSDSLERILNKAYQAYGIDGIKKYGLDRYGGSFNCRKKRGSTSAWSTHAWGISIDWFPSKNKLKWRSDKASLAHEDLDAWWELWEKEGWVSLGRSEDRDWMHVQAAKR</sequence>
<accession>A0A3B0XHB0</accession>
<dbReference type="AlphaFoldDB" id="A0A3B0XHB0"/>
<organism evidence="1">
    <name type="scientific">hydrothermal vent metagenome</name>
    <dbReference type="NCBI Taxonomy" id="652676"/>
    <lineage>
        <taxon>unclassified sequences</taxon>
        <taxon>metagenomes</taxon>
        <taxon>ecological metagenomes</taxon>
    </lineage>
</organism>